<evidence type="ECO:0000313" key="6">
    <source>
        <dbReference type="EMBL" id="UOQ58521.1"/>
    </source>
</evidence>
<comment type="similarity">
    <text evidence="1">Belongs to the heat shock protein 90 family.</text>
</comment>
<keyword evidence="3" id="KW-0067">ATP-binding</keyword>
<dbReference type="SUPFAM" id="SSF55874">
    <property type="entry name" value="ATPase domain of HSP90 chaperone/DNA topoisomerase II/histidine kinase"/>
    <property type="match status" value="1"/>
</dbReference>
<dbReference type="PRINTS" id="PR00775">
    <property type="entry name" value="HEATSHOCK90"/>
</dbReference>
<evidence type="ECO:0000256" key="5">
    <source>
        <dbReference type="SAM" id="MobiDB-lite"/>
    </source>
</evidence>
<dbReference type="InterPro" id="IPR036890">
    <property type="entry name" value="HATPase_C_sf"/>
</dbReference>
<evidence type="ECO:0000256" key="1">
    <source>
        <dbReference type="ARBA" id="ARBA00008239"/>
    </source>
</evidence>
<keyword evidence="7" id="KW-1185">Reference proteome</keyword>
<dbReference type="InterPro" id="IPR020575">
    <property type="entry name" value="Hsp90_N"/>
</dbReference>
<dbReference type="EMBL" id="CP095045">
    <property type="protein sequence ID" value="UOQ58521.1"/>
    <property type="molecule type" value="Genomic_DNA"/>
</dbReference>
<dbReference type="PIRSF" id="PIRSF002583">
    <property type="entry name" value="Hsp90"/>
    <property type="match status" value="1"/>
</dbReference>
<dbReference type="PANTHER" id="PTHR11528">
    <property type="entry name" value="HEAT SHOCK PROTEIN 90 FAMILY MEMBER"/>
    <property type="match status" value="1"/>
</dbReference>
<sequence>MSERFQVELSGMVDLLSRHLYSGPQVYLRELIQNAVDAVTARCETDPGAAARVRLSVEEAPGAPPVLRIADTGIGLTAAEATELLATIGRSSKRDAALGTGREAFIGQFGIGMLASFMVADRIVVRSRSCVPGAAAIRWAGSADGTFEVSELPEDDPEAGRVEVGTTVELVARPDAAHWFATETVLGLAREYASLLPVDIAVRVPDDRTTRGGGTTDPARWRRVTEPDLPWRADFASPAERERALAAYCEEVLGFTPLASIDLSLPLAGVSGVAFVLPQAVAPGSGQHRVYMKRMLLGSRVDGVLPEWAFFARAILDSEALSPTASREQVHDDEVLLGVREALGEQLKTWAMRELRAPTALARRVLETHHLALRALAVTDPEMLELVAEVLPFETSDGAMTLREAGSGDDDGAGEIVYTATTEAYRRVAAVARAQGMVVVNAGYVYDAELMERLGRRPGWRVRELASADLAHVLATPSLAREDELRSAVARARALLTAEDCDAVVRDFAPESVPAILLRDPEGEHRRALERERAAAPELWADLLGAFAEPEPARSRSLVLNDRSALVRRLLAAPAGPVFDAGLRAVYLSALMLAGEGLRATESNALSEALGVLLGSALAAPDPRGGAERRSGGVPTTDDTPDPLEEGRP</sequence>
<evidence type="ECO:0000256" key="3">
    <source>
        <dbReference type="ARBA" id="ARBA00022840"/>
    </source>
</evidence>
<dbReference type="NCBIfam" id="NF010683">
    <property type="entry name" value="PRK14083.1"/>
    <property type="match status" value="1"/>
</dbReference>
<evidence type="ECO:0000256" key="4">
    <source>
        <dbReference type="ARBA" id="ARBA00023186"/>
    </source>
</evidence>
<dbReference type="Gene3D" id="3.30.565.10">
    <property type="entry name" value="Histidine kinase-like ATPase, C-terminal domain"/>
    <property type="match status" value="1"/>
</dbReference>
<dbReference type="SUPFAM" id="SSF54211">
    <property type="entry name" value="Ribosomal protein S5 domain 2-like"/>
    <property type="match status" value="1"/>
</dbReference>
<dbReference type="InterPro" id="IPR001404">
    <property type="entry name" value="Hsp90_fam"/>
</dbReference>
<keyword evidence="2" id="KW-0547">Nucleotide-binding</keyword>
<proteinExistence type="inferred from homology"/>
<feature type="region of interest" description="Disordered" evidence="5">
    <location>
        <begin position="618"/>
        <end position="649"/>
    </location>
</feature>
<keyword evidence="4" id="KW-0143">Chaperone</keyword>
<reference evidence="6 7" key="1">
    <citation type="submission" date="2022-04" db="EMBL/GenBank/DDBJ databases">
        <title>Leucobacter sp. isolated from rhizosphere of garlic.</title>
        <authorList>
            <person name="Won M."/>
            <person name="Lee C.-M."/>
            <person name="Woen H.-Y."/>
            <person name="Kwon S.-W."/>
        </authorList>
    </citation>
    <scope>NUCLEOTIDE SEQUENCE [LARGE SCALE GENOMIC DNA]</scope>
    <source>
        <strain evidence="6 7">H21R-40</strain>
    </source>
</reference>
<protein>
    <submittedName>
        <fullName evidence="6">HSP90 family protein</fullName>
    </submittedName>
</protein>
<organism evidence="6 7">
    <name type="scientific">Leucobacter allii</name>
    <dbReference type="NCBI Taxonomy" id="2932247"/>
    <lineage>
        <taxon>Bacteria</taxon>
        <taxon>Bacillati</taxon>
        <taxon>Actinomycetota</taxon>
        <taxon>Actinomycetes</taxon>
        <taxon>Micrococcales</taxon>
        <taxon>Microbacteriaceae</taxon>
        <taxon>Leucobacter</taxon>
    </lineage>
</organism>
<name>A0ABY4FQI4_9MICO</name>
<dbReference type="Pfam" id="PF13589">
    <property type="entry name" value="HATPase_c_3"/>
    <property type="match status" value="1"/>
</dbReference>
<feature type="compositionally biased region" description="Acidic residues" evidence="5">
    <location>
        <begin position="639"/>
        <end position="649"/>
    </location>
</feature>
<dbReference type="InterPro" id="IPR020568">
    <property type="entry name" value="Ribosomal_Su5_D2-typ_SF"/>
</dbReference>
<evidence type="ECO:0000256" key="2">
    <source>
        <dbReference type="ARBA" id="ARBA00022741"/>
    </source>
</evidence>
<dbReference type="RefSeq" id="WP_244729556.1">
    <property type="nucleotide sequence ID" value="NZ_CP095045.1"/>
</dbReference>
<dbReference type="Gene3D" id="3.30.230.80">
    <property type="match status" value="1"/>
</dbReference>
<dbReference type="Proteomes" id="UP000831786">
    <property type="component" value="Chromosome"/>
</dbReference>
<gene>
    <name evidence="6" type="ORF">MUN78_06740</name>
</gene>
<evidence type="ECO:0000313" key="7">
    <source>
        <dbReference type="Proteomes" id="UP000831786"/>
    </source>
</evidence>
<accession>A0ABY4FQI4</accession>